<evidence type="ECO:0000313" key="2">
    <source>
        <dbReference type="Proteomes" id="UP000183988"/>
    </source>
</evidence>
<gene>
    <name evidence="1" type="ORF">SAMN05216225_102160</name>
</gene>
<evidence type="ECO:0000313" key="1">
    <source>
        <dbReference type="EMBL" id="SHG23396.1"/>
    </source>
</evidence>
<dbReference type="EMBL" id="FQVW01000021">
    <property type="protein sequence ID" value="SHG23396.1"/>
    <property type="molecule type" value="Genomic_DNA"/>
</dbReference>
<organism evidence="1 2">
    <name type="scientific">Ornithinibacillus halophilus</name>
    <dbReference type="NCBI Taxonomy" id="930117"/>
    <lineage>
        <taxon>Bacteria</taxon>
        <taxon>Bacillati</taxon>
        <taxon>Bacillota</taxon>
        <taxon>Bacilli</taxon>
        <taxon>Bacillales</taxon>
        <taxon>Bacillaceae</taxon>
        <taxon>Ornithinibacillus</taxon>
    </lineage>
</organism>
<protein>
    <submittedName>
        <fullName evidence="1">Uncharacterized protein</fullName>
    </submittedName>
</protein>
<dbReference type="Proteomes" id="UP000183988">
    <property type="component" value="Unassembled WGS sequence"/>
</dbReference>
<proteinExistence type="predicted"/>
<name>A0A1M5I4Z2_9BACI</name>
<accession>A0A1M5I4Z2</accession>
<reference evidence="1 2" key="1">
    <citation type="submission" date="2016-11" db="EMBL/GenBank/DDBJ databases">
        <authorList>
            <person name="Jaros S."/>
            <person name="Januszkiewicz K."/>
            <person name="Wedrychowicz H."/>
        </authorList>
    </citation>
    <scope>NUCLEOTIDE SEQUENCE [LARGE SCALE GENOMIC DNA]</scope>
    <source>
        <strain evidence="1 2">IBRC-M 10683</strain>
    </source>
</reference>
<dbReference type="AlphaFoldDB" id="A0A1M5I4Z2"/>
<keyword evidence="2" id="KW-1185">Reference proteome</keyword>
<dbReference type="STRING" id="930117.SAMN05216225_102160"/>
<dbReference type="RefSeq" id="WP_072890531.1">
    <property type="nucleotide sequence ID" value="NZ_FQVW01000021.1"/>
</dbReference>
<sequence>MIDTSIIRNGLQVQKFPVYQTDIPYIQQIMYVMYHSKEPLDKFPHLNMTIPVTIVDKGLLQ</sequence>
<dbReference type="OrthoDB" id="2939047at2"/>